<keyword evidence="1" id="KW-1133">Transmembrane helix</keyword>
<name>A0A0F9GMW6_9ZZZZ</name>
<reference evidence="4" key="1">
    <citation type="journal article" date="2015" name="Nature">
        <title>Complex archaea that bridge the gap between prokaryotes and eukaryotes.</title>
        <authorList>
            <person name="Spang A."/>
            <person name="Saw J.H."/>
            <person name="Jorgensen S.L."/>
            <person name="Zaremba-Niedzwiedzka K."/>
            <person name="Martijn J."/>
            <person name="Lind A.E."/>
            <person name="van Eijk R."/>
            <person name="Schleper C."/>
            <person name="Guy L."/>
            <person name="Ettema T.J."/>
        </authorList>
    </citation>
    <scope>NUCLEOTIDE SEQUENCE</scope>
</reference>
<dbReference type="EMBL" id="LAZR01028979">
    <property type="protein sequence ID" value="KKL60937.1"/>
    <property type="molecule type" value="Genomic_DNA"/>
</dbReference>
<comment type="caution">
    <text evidence="4">The sequence shown here is derived from an EMBL/GenBank/DDBJ whole genome shotgun (WGS) entry which is preliminary data.</text>
</comment>
<dbReference type="EMBL" id="LAZR01064173">
    <property type="protein sequence ID" value="KKK58050.1"/>
    <property type="molecule type" value="Genomic_DNA"/>
</dbReference>
<feature type="transmembrane region" description="Helical" evidence="1">
    <location>
        <begin position="91"/>
        <end position="116"/>
    </location>
</feature>
<dbReference type="AlphaFoldDB" id="A0A0F9GMW6"/>
<feature type="transmembrane region" description="Helical" evidence="1">
    <location>
        <begin position="21"/>
        <end position="41"/>
    </location>
</feature>
<keyword evidence="1" id="KW-0472">Membrane</keyword>
<protein>
    <submittedName>
        <fullName evidence="4">Uncharacterized protein</fullName>
    </submittedName>
</protein>
<dbReference type="EMBL" id="LAZR01017509">
    <property type="protein sequence ID" value="KKM00119.1"/>
    <property type="molecule type" value="Genomic_DNA"/>
</dbReference>
<evidence type="ECO:0000313" key="4">
    <source>
        <dbReference type="EMBL" id="KKM00119.1"/>
    </source>
</evidence>
<sequence>MTINKMALFANRDNIKSMFRGIAGMMIFFGWILAIMTKQGIGAGQSTSYDSFAYNAMSLKSFWMILVVFSITPIMYLFAFLALAITFACNFTFFALTIDFLIFLLSFLVFLCYDLFRHNQFLTNWLCLGRLQASPVFGSFYY</sequence>
<gene>
    <name evidence="4" type="ORF">LCGC14_1807630</name>
    <name evidence="3" type="ORF">LCGC14_2200320</name>
    <name evidence="2" type="ORF">LCGC14_3048320</name>
</gene>
<evidence type="ECO:0000313" key="2">
    <source>
        <dbReference type="EMBL" id="KKK58050.1"/>
    </source>
</evidence>
<organism evidence="4">
    <name type="scientific">marine sediment metagenome</name>
    <dbReference type="NCBI Taxonomy" id="412755"/>
    <lineage>
        <taxon>unclassified sequences</taxon>
        <taxon>metagenomes</taxon>
        <taxon>ecological metagenomes</taxon>
    </lineage>
</organism>
<feature type="transmembrane region" description="Helical" evidence="1">
    <location>
        <begin position="61"/>
        <end position="84"/>
    </location>
</feature>
<evidence type="ECO:0000256" key="1">
    <source>
        <dbReference type="SAM" id="Phobius"/>
    </source>
</evidence>
<proteinExistence type="predicted"/>
<evidence type="ECO:0000313" key="3">
    <source>
        <dbReference type="EMBL" id="KKL60937.1"/>
    </source>
</evidence>
<accession>A0A0F9GMW6</accession>
<keyword evidence="1" id="KW-0812">Transmembrane</keyword>